<accession>A0AAJ0BUZ4</accession>
<dbReference type="InterPro" id="IPR036388">
    <property type="entry name" value="WH-like_DNA-bd_sf"/>
</dbReference>
<dbReference type="Pfam" id="PF05158">
    <property type="entry name" value="RNA_pol_Rpc34"/>
    <property type="match status" value="1"/>
</dbReference>
<evidence type="ECO:0000256" key="2">
    <source>
        <dbReference type="ARBA" id="ARBA00011038"/>
    </source>
</evidence>
<evidence type="ECO:0000256" key="1">
    <source>
        <dbReference type="ARBA" id="ARBA00004123"/>
    </source>
</evidence>
<keyword evidence="3 7" id="KW-0240">DNA-directed RNA polymerase</keyword>
<comment type="subcellular location">
    <subcellularLocation>
        <location evidence="1">Nucleus</location>
    </subcellularLocation>
</comment>
<keyword evidence="4" id="KW-0804">Transcription</keyword>
<proteinExistence type="inferred from homology"/>
<dbReference type="RefSeq" id="XP_060280959.1">
    <property type="nucleotide sequence ID" value="XM_060430645.1"/>
</dbReference>
<dbReference type="SUPFAM" id="SSF46785">
    <property type="entry name" value="Winged helix' DNA-binding domain"/>
    <property type="match status" value="1"/>
</dbReference>
<feature type="region of interest" description="Disordered" evidence="6">
    <location>
        <begin position="207"/>
        <end position="287"/>
    </location>
</feature>
<reference evidence="7" key="1">
    <citation type="submission" date="2023-06" db="EMBL/GenBank/DDBJ databases">
        <title>Genome-scale phylogeny and comparative genomics of the fungal order Sordariales.</title>
        <authorList>
            <consortium name="Lawrence Berkeley National Laboratory"/>
            <person name="Hensen N."/>
            <person name="Bonometti L."/>
            <person name="Westerberg I."/>
            <person name="Brannstrom I.O."/>
            <person name="Guillou S."/>
            <person name="Cros-Aarteil S."/>
            <person name="Calhoun S."/>
            <person name="Haridas S."/>
            <person name="Kuo A."/>
            <person name="Mondo S."/>
            <person name="Pangilinan J."/>
            <person name="Riley R."/>
            <person name="Labutti K."/>
            <person name="Andreopoulos B."/>
            <person name="Lipzen A."/>
            <person name="Chen C."/>
            <person name="Yanf M."/>
            <person name="Daum C."/>
            <person name="Ng V."/>
            <person name="Clum A."/>
            <person name="Steindorff A."/>
            <person name="Ohm R."/>
            <person name="Martin F."/>
            <person name="Silar P."/>
            <person name="Natvig D."/>
            <person name="Lalanne C."/>
            <person name="Gautier V."/>
            <person name="Ament-Velasquez S.L."/>
            <person name="Kruys A."/>
            <person name="Hutchinson M.I."/>
            <person name="Powell A.J."/>
            <person name="Barry K."/>
            <person name="Miller A.N."/>
            <person name="Grigoriev I.V."/>
            <person name="Debuchy R."/>
            <person name="Gladieux P."/>
            <person name="Thoren M.H."/>
            <person name="Johannesson H."/>
        </authorList>
    </citation>
    <scope>NUCLEOTIDE SEQUENCE</scope>
    <source>
        <strain evidence="7">8032-3</strain>
    </source>
</reference>
<sequence length="421" mass="46111">MAGLASPAVDGDDAAKLAVLKETLYDEMQQHGSNERLYNQKDLIDLNIIPNDDIILLLRVVQRLCDDYLLVSTNDGRSGLAWRWRSKEDARKYRALPNNEAVMVYTLIDEASSDGIWSRTLKAKLKMHESVLKQCIKHLESKGYITDMKSVEHPNKKMYIRADLRPSERATGGAWYTDNNLDEAFITELEVVVFNFVKLKSAHFREGSRAPRKGVVKGEPGAGPKGKKRAATEISDEAGGGGPSANGTHAAGTSASAPTTPAAGTPAPAPTRQAQHHPRKDAFQPYPAGYMRYPTIREIAQFISDMQITNNTTLSESDVQQLVDVLVFDGLLEPILVGRRQGYRATRIARQDPVARPGQGPRPGDDGAADVPPRPALGIEPLSNALVEAPCGRCPVFDLCEEGGPVNPTNCVYFQRWLGLD</sequence>
<comment type="caution">
    <text evidence="7">The sequence shown here is derived from an EMBL/GenBank/DDBJ whole genome shotgun (WGS) entry which is preliminary data.</text>
</comment>
<dbReference type="Proteomes" id="UP001244011">
    <property type="component" value="Unassembled WGS sequence"/>
</dbReference>
<dbReference type="EMBL" id="MU839018">
    <property type="protein sequence ID" value="KAK1764746.1"/>
    <property type="molecule type" value="Genomic_DNA"/>
</dbReference>
<dbReference type="InterPro" id="IPR007832">
    <property type="entry name" value="RNA_pol_Rpc34"/>
</dbReference>
<dbReference type="PIRSF" id="PIRSF028763">
    <property type="entry name" value="RNA_pol_Rpc34"/>
    <property type="match status" value="1"/>
</dbReference>
<evidence type="ECO:0000313" key="8">
    <source>
        <dbReference type="Proteomes" id="UP001244011"/>
    </source>
</evidence>
<evidence type="ECO:0000256" key="3">
    <source>
        <dbReference type="ARBA" id="ARBA00022478"/>
    </source>
</evidence>
<feature type="compositionally biased region" description="Low complexity" evidence="6">
    <location>
        <begin position="250"/>
        <end position="266"/>
    </location>
</feature>
<dbReference type="GeneID" id="85313832"/>
<dbReference type="PANTHER" id="PTHR12780">
    <property type="entry name" value="RNA POLYMERASE III DNA DIRECTED , 39KD SUBUNIT-RELATED"/>
    <property type="match status" value="1"/>
</dbReference>
<protein>
    <submittedName>
        <fullName evidence="7">DNA-directed RNA polymerase III-like protein</fullName>
    </submittedName>
</protein>
<evidence type="ECO:0000256" key="6">
    <source>
        <dbReference type="SAM" id="MobiDB-lite"/>
    </source>
</evidence>
<keyword evidence="5" id="KW-0539">Nucleus</keyword>
<dbReference type="AlphaFoldDB" id="A0AAJ0BUZ4"/>
<evidence type="ECO:0000256" key="4">
    <source>
        <dbReference type="ARBA" id="ARBA00023163"/>
    </source>
</evidence>
<name>A0AAJ0BUZ4_9PEZI</name>
<dbReference type="Gene3D" id="1.10.10.10">
    <property type="entry name" value="Winged helix-like DNA-binding domain superfamily/Winged helix DNA-binding domain"/>
    <property type="match status" value="1"/>
</dbReference>
<evidence type="ECO:0000313" key="7">
    <source>
        <dbReference type="EMBL" id="KAK1764746.1"/>
    </source>
</evidence>
<organism evidence="7 8">
    <name type="scientific">Phialemonium atrogriseum</name>
    <dbReference type="NCBI Taxonomy" id="1093897"/>
    <lineage>
        <taxon>Eukaryota</taxon>
        <taxon>Fungi</taxon>
        <taxon>Dikarya</taxon>
        <taxon>Ascomycota</taxon>
        <taxon>Pezizomycotina</taxon>
        <taxon>Sordariomycetes</taxon>
        <taxon>Sordariomycetidae</taxon>
        <taxon>Cephalothecales</taxon>
        <taxon>Cephalothecaceae</taxon>
        <taxon>Phialemonium</taxon>
    </lineage>
</organism>
<keyword evidence="8" id="KW-1185">Reference proteome</keyword>
<feature type="region of interest" description="Disordered" evidence="6">
    <location>
        <begin position="350"/>
        <end position="375"/>
    </location>
</feature>
<evidence type="ECO:0000256" key="5">
    <source>
        <dbReference type="ARBA" id="ARBA00023242"/>
    </source>
</evidence>
<dbReference type="InterPro" id="IPR036390">
    <property type="entry name" value="WH_DNA-bd_sf"/>
</dbReference>
<comment type="similarity">
    <text evidence="2">Belongs to the eukaryotic RPC34/RPC39 RNA polymerase subunit family.</text>
</comment>
<dbReference type="GO" id="GO:0005666">
    <property type="term" value="C:RNA polymerase III complex"/>
    <property type="evidence" value="ECO:0007669"/>
    <property type="project" value="InterPro"/>
</dbReference>
<gene>
    <name evidence="7" type="ORF">QBC33DRAFT_572115</name>
</gene>
<dbReference type="InterPro" id="IPR016049">
    <property type="entry name" value="RNA_pol_Rpc34-like"/>
</dbReference>
<dbReference type="GO" id="GO:0006383">
    <property type="term" value="P:transcription by RNA polymerase III"/>
    <property type="evidence" value="ECO:0007669"/>
    <property type="project" value="InterPro"/>
</dbReference>